<reference evidence="1" key="2">
    <citation type="submission" date="2020-09" db="EMBL/GenBank/DDBJ databases">
        <authorList>
            <person name="Sun Q."/>
            <person name="Zhou Y."/>
        </authorList>
    </citation>
    <scope>NUCLEOTIDE SEQUENCE</scope>
    <source>
        <strain evidence="1">CGMCC 1.16548</strain>
    </source>
</reference>
<reference evidence="1" key="1">
    <citation type="journal article" date="2014" name="Int. J. Syst. Evol. Microbiol.">
        <title>Complete genome sequence of Corynebacterium casei LMG S-19264T (=DSM 44701T), isolated from a smear-ripened cheese.</title>
        <authorList>
            <consortium name="US DOE Joint Genome Institute (JGI-PGF)"/>
            <person name="Walter F."/>
            <person name="Albersmeier A."/>
            <person name="Kalinowski J."/>
            <person name="Ruckert C."/>
        </authorList>
    </citation>
    <scope>NUCLEOTIDE SEQUENCE</scope>
    <source>
        <strain evidence="1">CGMCC 1.16548</strain>
    </source>
</reference>
<evidence type="ECO:0000313" key="2">
    <source>
        <dbReference type="Proteomes" id="UP000617531"/>
    </source>
</evidence>
<accession>A0A8J3DU44</accession>
<keyword evidence="2" id="KW-1185">Reference proteome</keyword>
<organism evidence="1 2">
    <name type="scientific">Pseudolysinimonas yzui</name>
    <dbReference type="NCBI Taxonomy" id="2708254"/>
    <lineage>
        <taxon>Bacteria</taxon>
        <taxon>Bacillati</taxon>
        <taxon>Actinomycetota</taxon>
        <taxon>Actinomycetes</taxon>
        <taxon>Micrococcales</taxon>
        <taxon>Microbacteriaceae</taxon>
        <taxon>Pseudolysinimonas</taxon>
    </lineage>
</organism>
<protein>
    <submittedName>
        <fullName evidence="1">Uncharacterized protein</fullName>
    </submittedName>
</protein>
<gene>
    <name evidence="1" type="ORF">GCM10011600_01450</name>
</gene>
<dbReference type="AlphaFoldDB" id="A0A8J3DU44"/>
<dbReference type="EMBL" id="BNAI01000001">
    <property type="protein sequence ID" value="GHF04700.1"/>
    <property type="molecule type" value="Genomic_DNA"/>
</dbReference>
<proteinExistence type="predicted"/>
<dbReference type="Proteomes" id="UP000617531">
    <property type="component" value="Unassembled WGS sequence"/>
</dbReference>
<sequence length="244" mass="27959">MTEECERLLTMRDRVDEVRDRIPRPIEEVYAWHWPTSRQQRELFNVTRDFFEAYYSALSSVSGVIARFVPAFGVNFSDNGPLLKWARAEISELTHDRSTELERARVFRALLAHPQQFPAYDWLTATRDGYEYIHVVLIGPKGRGKNPYPPGTSSEPFAGHGDWHFEAPDEVSVSNCLMSLALSVLARVWVAIAHRSHFHRQQTVEYGLRRLNPAYLDLGAHARGVQSVRDLEDLPPASELPAFR</sequence>
<name>A0A8J3DU44_9MICO</name>
<evidence type="ECO:0000313" key="1">
    <source>
        <dbReference type="EMBL" id="GHF04700.1"/>
    </source>
</evidence>
<comment type="caution">
    <text evidence="1">The sequence shown here is derived from an EMBL/GenBank/DDBJ whole genome shotgun (WGS) entry which is preliminary data.</text>
</comment>